<evidence type="ECO:0000313" key="3">
    <source>
        <dbReference type="Proteomes" id="UP000694005"/>
    </source>
</evidence>
<dbReference type="EMBL" id="LS974624">
    <property type="protein sequence ID" value="CAG7897023.1"/>
    <property type="molecule type" value="Genomic_DNA"/>
</dbReference>
<protein>
    <submittedName>
        <fullName evidence="2">Uncharacterized protein</fullName>
    </submittedName>
</protein>
<evidence type="ECO:0000256" key="1">
    <source>
        <dbReference type="SAM" id="Phobius"/>
    </source>
</evidence>
<keyword evidence="1" id="KW-0472">Membrane</keyword>
<gene>
    <name evidence="2" type="ORF">BRAPAZ1V2_A08P06890.2</name>
</gene>
<reference evidence="2 3" key="1">
    <citation type="submission" date="2021-07" db="EMBL/GenBank/DDBJ databases">
        <authorList>
            <consortium name="Genoscope - CEA"/>
            <person name="William W."/>
        </authorList>
    </citation>
    <scope>NUCLEOTIDE SEQUENCE [LARGE SCALE GENOMIC DNA]</scope>
</reference>
<sequence length="54" mass="6645">MRFRDCSTSCLKWTSRLMMRFTLCGFLVLYHIFGRFSIYLYVTSWMKVLFGRFQ</sequence>
<accession>A0A8D9M3J5</accession>
<keyword evidence="1" id="KW-1133">Transmembrane helix</keyword>
<evidence type="ECO:0000313" key="2">
    <source>
        <dbReference type="EMBL" id="CAG7897023.1"/>
    </source>
</evidence>
<dbReference type="Gramene" id="A08p06890.2_BraZ1">
    <property type="protein sequence ID" value="A08p06890.2_BraZ1.CDS.1"/>
    <property type="gene ID" value="A08g06890.2_BraZ1"/>
</dbReference>
<keyword evidence="1" id="KW-0812">Transmembrane</keyword>
<organism evidence="2 3">
    <name type="scientific">Brassica campestris</name>
    <name type="common">Field mustard</name>
    <dbReference type="NCBI Taxonomy" id="3711"/>
    <lineage>
        <taxon>Eukaryota</taxon>
        <taxon>Viridiplantae</taxon>
        <taxon>Streptophyta</taxon>
        <taxon>Embryophyta</taxon>
        <taxon>Tracheophyta</taxon>
        <taxon>Spermatophyta</taxon>
        <taxon>Magnoliopsida</taxon>
        <taxon>eudicotyledons</taxon>
        <taxon>Gunneridae</taxon>
        <taxon>Pentapetalae</taxon>
        <taxon>rosids</taxon>
        <taxon>malvids</taxon>
        <taxon>Brassicales</taxon>
        <taxon>Brassicaceae</taxon>
        <taxon>Brassiceae</taxon>
        <taxon>Brassica</taxon>
    </lineage>
</organism>
<feature type="transmembrane region" description="Helical" evidence="1">
    <location>
        <begin position="21"/>
        <end position="42"/>
    </location>
</feature>
<name>A0A8D9M3J5_BRACM</name>
<dbReference type="Proteomes" id="UP000694005">
    <property type="component" value="Chromosome A08"/>
</dbReference>
<dbReference type="AlphaFoldDB" id="A0A8D9M3J5"/>
<proteinExistence type="predicted"/>